<dbReference type="AlphaFoldDB" id="A0A4S8N049"/>
<dbReference type="HAMAP" id="MF_00265">
    <property type="entry name" value="VapC_Nob1"/>
    <property type="match status" value="1"/>
</dbReference>
<dbReference type="SUPFAM" id="SSF88723">
    <property type="entry name" value="PIN domain-like"/>
    <property type="match status" value="1"/>
</dbReference>
<dbReference type="GO" id="GO:0016788">
    <property type="term" value="F:hydrolase activity, acting on ester bonds"/>
    <property type="evidence" value="ECO:0007669"/>
    <property type="project" value="InterPro"/>
</dbReference>
<evidence type="ECO:0000256" key="4">
    <source>
        <dbReference type="ARBA" id="ARBA00022801"/>
    </source>
</evidence>
<evidence type="ECO:0000256" key="5">
    <source>
        <dbReference type="ARBA" id="ARBA00022842"/>
    </source>
</evidence>
<dbReference type="GO" id="GO:0000287">
    <property type="term" value="F:magnesium ion binding"/>
    <property type="evidence" value="ECO:0007669"/>
    <property type="project" value="UniProtKB-UniRule"/>
</dbReference>
<feature type="binding site" evidence="6">
    <location>
        <position position="7"/>
    </location>
    <ligand>
        <name>Mg(2+)</name>
        <dbReference type="ChEBI" id="CHEBI:18420"/>
    </ligand>
</feature>
<accession>A0A4S8N049</accession>
<dbReference type="InterPro" id="IPR029060">
    <property type="entry name" value="PIN-like_dom_sf"/>
</dbReference>
<dbReference type="Proteomes" id="UP000307087">
    <property type="component" value="Unassembled WGS sequence"/>
</dbReference>
<evidence type="ECO:0000256" key="3">
    <source>
        <dbReference type="ARBA" id="ARBA00022723"/>
    </source>
</evidence>
<dbReference type="OrthoDB" id="196567at2"/>
<dbReference type="InterPro" id="IPR002716">
    <property type="entry name" value="PIN_dom"/>
</dbReference>
<proteinExistence type="inferred from homology"/>
<keyword evidence="9" id="KW-1185">Reference proteome</keyword>
<evidence type="ECO:0000259" key="7">
    <source>
        <dbReference type="Pfam" id="PF01850"/>
    </source>
</evidence>
<dbReference type="GO" id="GO:0045926">
    <property type="term" value="P:negative regulation of growth"/>
    <property type="evidence" value="ECO:0007669"/>
    <property type="project" value="UniProtKB-ARBA"/>
</dbReference>
<keyword evidence="4 6" id="KW-0378">Hydrolase</keyword>
<comment type="function">
    <text evidence="6">Toxic component of a toxin-antitoxin (TA) system. An RNase.</text>
</comment>
<reference evidence="8 9" key="1">
    <citation type="journal article" date="2009" name="Int. J. Syst. Evol. Microbiol.">
        <title>Nocardioides caeni sp. nov., isolated from wastewater.</title>
        <authorList>
            <person name="Yoon J.H."/>
            <person name="Kang S.J."/>
            <person name="Park S."/>
            <person name="Kim W."/>
            <person name="Oh T.K."/>
        </authorList>
    </citation>
    <scope>NUCLEOTIDE SEQUENCE [LARGE SCALE GENOMIC DNA]</scope>
    <source>
        <strain evidence="8 9">DSM 23134</strain>
    </source>
</reference>
<dbReference type="EMBL" id="STGW01000019">
    <property type="protein sequence ID" value="THV08995.1"/>
    <property type="molecule type" value="Genomic_DNA"/>
</dbReference>
<gene>
    <name evidence="6" type="primary">vapC</name>
    <name evidence="8" type="ORF">E9934_18085</name>
</gene>
<keyword evidence="5 6" id="KW-0460">Magnesium</keyword>
<keyword evidence="1 6" id="KW-1277">Toxin-antitoxin system</keyword>
<comment type="similarity">
    <text evidence="6">Belongs to the PINc/VapC protein family.</text>
</comment>
<dbReference type="EC" id="3.1.-.-" evidence="6"/>
<keyword evidence="3 6" id="KW-0479">Metal-binding</keyword>
<name>A0A4S8N049_9ACTN</name>
<dbReference type="NCBIfam" id="TIGR00028">
    <property type="entry name" value="Mtu_PIN_fam"/>
    <property type="match status" value="1"/>
</dbReference>
<sequence>MSRALLDVNVLLALFDADHADHRRAWDWLRSDIGAGWASCPLTQNGFVRIISQPRYPNAIPTGRAIALLSEAAATEHHEFWPDEVSVLDGDTIRRDRVHGPGQLTDLYLLATAVARGGRFITFDDGIPLSAVRRARPENLVVL</sequence>
<comment type="cofactor">
    <cofactor evidence="6">
        <name>Mg(2+)</name>
        <dbReference type="ChEBI" id="CHEBI:18420"/>
    </cofactor>
</comment>
<dbReference type="GO" id="GO:0090729">
    <property type="term" value="F:toxin activity"/>
    <property type="evidence" value="ECO:0007669"/>
    <property type="project" value="UniProtKB-KW"/>
</dbReference>
<evidence type="ECO:0000313" key="9">
    <source>
        <dbReference type="Proteomes" id="UP000307087"/>
    </source>
</evidence>
<evidence type="ECO:0000256" key="1">
    <source>
        <dbReference type="ARBA" id="ARBA00022649"/>
    </source>
</evidence>
<organism evidence="8 9">
    <name type="scientific">Nocardioides caeni</name>
    <dbReference type="NCBI Taxonomy" id="574700"/>
    <lineage>
        <taxon>Bacteria</taxon>
        <taxon>Bacillati</taxon>
        <taxon>Actinomycetota</taxon>
        <taxon>Actinomycetes</taxon>
        <taxon>Propionibacteriales</taxon>
        <taxon>Nocardioidaceae</taxon>
        <taxon>Nocardioides</taxon>
    </lineage>
</organism>
<protein>
    <recommendedName>
        <fullName evidence="6">Ribonuclease VapC</fullName>
        <shortName evidence="6">RNase VapC</shortName>
        <ecNumber evidence="6">3.1.-.-</ecNumber>
    </recommendedName>
    <alternativeName>
        <fullName evidence="6">Toxin VapC</fullName>
    </alternativeName>
</protein>
<keyword evidence="6" id="KW-0800">Toxin</keyword>
<keyword evidence="2 6" id="KW-0540">Nuclease</keyword>
<dbReference type="RefSeq" id="WP_136564306.1">
    <property type="nucleotide sequence ID" value="NZ_BAABLS010000006.1"/>
</dbReference>
<evidence type="ECO:0000256" key="2">
    <source>
        <dbReference type="ARBA" id="ARBA00022722"/>
    </source>
</evidence>
<comment type="caution">
    <text evidence="8">The sequence shown here is derived from an EMBL/GenBank/DDBJ whole genome shotgun (WGS) entry which is preliminary data.</text>
</comment>
<dbReference type="InterPro" id="IPR022907">
    <property type="entry name" value="VapC_family"/>
</dbReference>
<evidence type="ECO:0000256" key="6">
    <source>
        <dbReference type="HAMAP-Rule" id="MF_00265"/>
    </source>
</evidence>
<evidence type="ECO:0000313" key="8">
    <source>
        <dbReference type="EMBL" id="THV08995.1"/>
    </source>
</evidence>
<dbReference type="InterPro" id="IPR006226">
    <property type="entry name" value="Mtu_PIN"/>
</dbReference>
<dbReference type="Pfam" id="PF01850">
    <property type="entry name" value="PIN"/>
    <property type="match status" value="1"/>
</dbReference>
<feature type="domain" description="PIN" evidence="7">
    <location>
        <begin position="5"/>
        <end position="127"/>
    </location>
</feature>
<dbReference type="GO" id="GO:0004540">
    <property type="term" value="F:RNA nuclease activity"/>
    <property type="evidence" value="ECO:0007669"/>
    <property type="project" value="InterPro"/>
</dbReference>
<feature type="binding site" evidence="6">
    <location>
        <position position="106"/>
    </location>
    <ligand>
        <name>Mg(2+)</name>
        <dbReference type="ChEBI" id="CHEBI:18420"/>
    </ligand>
</feature>